<name>A0A918S622_9HYPH</name>
<accession>A0A918S622</accession>
<dbReference type="Pfam" id="PF08837">
    <property type="entry name" value="DUF1810"/>
    <property type="match status" value="1"/>
</dbReference>
<dbReference type="PIRSF" id="PIRSF008546">
    <property type="entry name" value="UCP008546"/>
    <property type="match status" value="1"/>
</dbReference>
<comment type="caution">
    <text evidence="1">The sequence shown here is derived from an EMBL/GenBank/DDBJ whole genome shotgun (WGS) entry which is preliminary data.</text>
</comment>
<evidence type="ECO:0008006" key="3">
    <source>
        <dbReference type="Google" id="ProtNLM"/>
    </source>
</evidence>
<reference evidence="1" key="1">
    <citation type="journal article" date="2014" name="Int. J. Syst. Evol. Microbiol.">
        <title>Complete genome sequence of Corynebacterium casei LMG S-19264T (=DSM 44701T), isolated from a smear-ripened cheese.</title>
        <authorList>
            <consortium name="US DOE Joint Genome Institute (JGI-PGF)"/>
            <person name="Walter F."/>
            <person name="Albersmeier A."/>
            <person name="Kalinowski J."/>
            <person name="Ruckert C."/>
        </authorList>
    </citation>
    <scope>NUCLEOTIDE SEQUENCE</scope>
    <source>
        <strain evidence="1">KCTC 32437</strain>
    </source>
</reference>
<dbReference type="SUPFAM" id="SSF140736">
    <property type="entry name" value="Rv1873-like"/>
    <property type="match status" value="1"/>
</dbReference>
<reference evidence="1" key="2">
    <citation type="submission" date="2020-09" db="EMBL/GenBank/DDBJ databases">
        <authorList>
            <person name="Sun Q."/>
            <person name="Kim S."/>
        </authorList>
    </citation>
    <scope>NUCLEOTIDE SEQUENCE</scope>
    <source>
        <strain evidence="1">KCTC 32437</strain>
    </source>
</reference>
<dbReference type="AlphaFoldDB" id="A0A918S622"/>
<dbReference type="Proteomes" id="UP000646579">
    <property type="component" value="Unassembled WGS sequence"/>
</dbReference>
<dbReference type="InterPro" id="IPR014937">
    <property type="entry name" value="DUF1810"/>
</dbReference>
<evidence type="ECO:0000313" key="1">
    <source>
        <dbReference type="EMBL" id="GHA22215.1"/>
    </source>
</evidence>
<protein>
    <recommendedName>
        <fullName evidence="3">Calpastatin</fullName>
    </recommendedName>
</protein>
<dbReference type="Gene3D" id="1.25.40.380">
    <property type="entry name" value="Protein of unknown function DUF1810"/>
    <property type="match status" value="1"/>
</dbReference>
<organism evidence="1 2">
    <name type="scientific">Devosia pacifica</name>
    <dbReference type="NCBI Taxonomy" id="1335967"/>
    <lineage>
        <taxon>Bacteria</taxon>
        <taxon>Pseudomonadati</taxon>
        <taxon>Pseudomonadota</taxon>
        <taxon>Alphaproteobacteria</taxon>
        <taxon>Hyphomicrobiales</taxon>
        <taxon>Devosiaceae</taxon>
        <taxon>Devosia</taxon>
    </lineage>
</organism>
<gene>
    <name evidence="1" type="ORF">GCM10007989_17000</name>
</gene>
<dbReference type="RefSeq" id="WP_189425244.1">
    <property type="nucleotide sequence ID" value="NZ_BMZE01000002.1"/>
</dbReference>
<proteinExistence type="predicted"/>
<evidence type="ECO:0000313" key="2">
    <source>
        <dbReference type="Proteomes" id="UP000646579"/>
    </source>
</evidence>
<dbReference type="EMBL" id="BMZE01000002">
    <property type="protein sequence ID" value="GHA22215.1"/>
    <property type="molecule type" value="Genomic_DNA"/>
</dbReference>
<dbReference type="InterPro" id="IPR036287">
    <property type="entry name" value="Rv1873-like_sf"/>
</dbReference>
<keyword evidence="2" id="KW-1185">Reference proteome</keyword>
<sequence length="137" mass="15728">MFEHFVDAQRDVFPQVLAELRRGQKTSHWMWFVFPQLDGLGSSDMAKRYALKSVHEAAQYLHHPVLGLRLEQATELVEAHAGTLSAYDIFSSPDDMKFHASMTLFAKASPSREIFMTALADFFDGEEHQKTLELLRR</sequence>